<reference evidence="1 2" key="1">
    <citation type="journal article" date="2019" name="Commun. Biol.">
        <title>The bagworm genome reveals a unique fibroin gene that provides high tensile strength.</title>
        <authorList>
            <person name="Kono N."/>
            <person name="Nakamura H."/>
            <person name="Ohtoshi R."/>
            <person name="Tomita M."/>
            <person name="Numata K."/>
            <person name="Arakawa K."/>
        </authorList>
    </citation>
    <scope>NUCLEOTIDE SEQUENCE [LARGE SCALE GENOMIC DNA]</scope>
</reference>
<evidence type="ECO:0000313" key="2">
    <source>
        <dbReference type="Proteomes" id="UP000299102"/>
    </source>
</evidence>
<comment type="caution">
    <text evidence="1">The sequence shown here is derived from an EMBL/GenBank/DDBJ whole genome shotgun (WGS) entry which is preliminary data.</text>
</comment>
<dbReference type="AlphaFoldDB" id="A0A4C1TMA0"/>
<dbReference type="Proteomes" id="UP000299102">
    <property type="component" value="Unassembled WGS sequence"/>
</dbReference>
<protein>
    <submittedName>
        <fullName evidence="1">Uncharacterized protein</fullName>
    </submittedName>
</protein>
<proteinExistence type="predicted"/>
<keyword evidence="2" id="KW-1185">Reference proteome</keyword>
<sequence length="241" mass="27076">MLQAEPQRSFSAAAGPLGPWTGPFRVKICYKVSTSSCRIHKANVSVEIDEITATCQLSKTRYIRNFPVAPLTPLSAPSPYIRYPITALVANSALMTTLRLKASMSGDDHLLSDSLLTESARRPLPHSEEVPVPTFCSSRELSFEENFSNMKSGGDFGETASIKPKTFIQEEVNDLIRDLDLPKESAEILAFKLREKNLMASGTIVTFYRTIEQENLGFYCDEQGEWFHQNLKTIEERYQGR</sequence>
<dbReference type="STRING" id="151549.A0A4C1TMA0"/>
<evidence type="ECO:0000313" key="1">
    <source>
        <dbReference type="EMBL" id="GBP14567.1"/>
    </source>
</evidence>
<organism evidence="1 2">
    <name type="scientific">Eumeta variegata</name>
    <name type="common">Bagworm moth</name>
    <name type="synonym">Eumeta japonica</name>
    <dbReference type="NCBI Taxonomy" id="151549"/>
    <lineage>
        <taxon>Eukaryota</taxon>
        <taxon>Metazoa</taxon>
        <taxon>Ecdysozoa</taxon>
        <taxon>Arthropoda</taxon>
        <taxon>Hexapoda</taxon>
        <taxon>Insecta</taxon>
        <taxon>Pterygota</taxon>
        <taxon>Neoptera</taxon>
        <taxon>Endopterygota</taxon>
        <taxon>Lepidoptera</taxon>
        <taxon>Glossata</taxon>
        <taxon>Ditrysia</taxon>
        <taxon>Tineoidea</taxon>
        <taxon>Psychidae</taxon>
        <taxon>Oiketicinae</taxon>
        <taxon>Eumeta</taxon>
    </lineage>
</organism>
<name>A0A4C1TMA0_EUMVA</name>
<gene>
    <name evidence="1" type="ORF">EVAR_93446_1</name>
</gene>
<dbReference type="EMBL" id="BGZK01000065">
    <property type="protein sequence ID" value="GBP14567.1"/>
    <property type="molecule type" value="Genomic_DNA"/>
</dbReference>
<accession>A0A4C1TMA0</accession>
<dbReference type="OrthoDB" id="8063408at2759"/>